<dbReference type="InterPro" id="IPR036097">
    <property type="entry name" value="HisK_dim/P_sf"/>
</dbReference>
<dbReference type="Pfam" id="PF08521">
    <property type="entry name" value="2CSK_N"/>
    <property type="match status" value="1"/>
</dbReference>
<dbReference type="SUPFAM" id="SSF55874">
    <property type="entry name" value="ATPase domain of HSP90 chaperone/DNA topoisomerase II/histidine kinase"/>
    <property type="match status" value="1"/>
</dbReference>
<evidence type="ECO:0000256" key="6">
    <source>
        <dbReference type="ARBA" id="ARBA00022692"/>
    </source>
</evidence>
<evidence type="ECO:0000256" key="1">
    <source>
        <dbReference type="ARBA" id="ARBA00000085"/>
    </source>
</evidence>
<dbReference type="Proteomes" id="UP001501479">
    <property type="component" value="Unassembled WGS sequence"/>
</dbReference>
<dbReference type="InterPro" id="IPR005467">
    <property type="entry name" value="His_kinase_dom"/>
</dbReference>
<keyword evidence="5" id="KW-0808">Transferase</keyword>
<evidence type="ECO:0000256" key="11">
    <source>
        <dbReference type="ARBA" id="ARBA00023012"/>
    </source>
</evidence>
<evidence type="ECO:0000313" key="14">
    <source>
        <dbReference type="EMBL" id="GAA3709749.1"/>
    </source>
</evidence>
<dbReference type="InterPro" id="IPR036890">
    <property type="entry name" value="HATPase_C_sf"/>
</dbReference>
<dbReference type="Gene3D" id="1.10.287.130">
    <property type="match status" value="1"/>
</dbReference>
<evidence type="ECO:0000256" key="10">
    <source>
        <dbReference type="ARBA" id="ARBA00022989"/>
    </source>
</evidence>
<keyword evidence="4" id="KW-0597">Phosphoprotein</keyword>
<comment type="catalytic activity">
    <reaction evidence="1">
        <text>ATP + protein L-histidine = ADP + protein N-phospho-L-histidine.</text>
        <dbReference type="EC" id="2.7.13.3"/>
    </reaction>
</comment>
<accession>A0ABP7DVP2</accession>
<dbReference type="InterPro" id="IPR013727">
    <property type="entry name" value="2CSK_N"/>
</dbReference>
<evidence type="ECO:0000256" key="8">
    <source>
        <dbReference type="ARBA" id="ARBA00022777"/>
    </source>
</evidence>
<dbReference type="SMART" id="SM00388">
    <property type="entry name" value="HisKA"/>
    <property type="match status" value="1"/>
</dbReference>
<dbReference type="EC" id="2.7.13.3" evidence="3"/>
<keyword evidence="9 14" id="KW-0067">ATP-binding</keyword>
<comment type="subcellular location">
    <subcellularLocation>
        <location evidence="2">Membrane</location>
        <topology evidence="2">Multi-pass membrane protein</topology>
    </subcellularLocation>
</comment>
<dbReference type="InterPro" id="IPR004358">
    <property type="entry name" value="Sig_transdc_His_kin-like_C"/>
</dbReference>
<evidence type="ECO:0000256" key="12">
    <source>
        <dbReference type="ARBA" id="ARBA00023136"/>
    </source>
</evidence>
<dbReference type="InterPro" id="IPR050428">
    <property type="entry name" value="TCS_sensor_his_kinase"/>
</dbReference>
<name>A0ABP7DVP2_9GAMM</name>
<evidence type="ECO:0000256" key="2">
    <source>
        <dbReference type="ARBA" id="ARBA00004141"/>
    </source>
</evidence>
<evidence type="ECO:0000313" key="15">
    <source>
        <dbReference type="Proteomes" id="UP001501479"/>
    </source>
</evidence>
<evidence type="ECO:0000256" key="3">
    <source>
        <dbReference type="ARBA" id="ARBA00012438"/>
    </source>
</evidence>
<dbReference type="InterPro" id="IPR003661">
    <property type="entry name" value="HisK_dim/P_dom"/>
</dbReference>
<keyword evidence="12" id="KW-0472">Membrane</keyword>
<comment type="caution">
    <text evidence="14">The sequence shown here is derived from an EMBL/GenBank/DDBJ whole genome shotgun (WGS) entry which is preliminary data.</text>
</comment>
<dbReference type="PROSITE" id="PS50109">
    <property type="entry name" value="HIS_KIN"/>
    <property type="match status" value="1"/>
</dbReference>
<dbReference type="SUPFAM" id="SSF47384">
    <property type="entry name" value="Homodimeric domain of signal transducing histidine kinase"/>
    <property type="match status" value="1"/>
</dbReference>
<organism evidence="14 15">
    <name type="scientific">Oceanisphaera sediminis</name>
    <dbReference type="NCBI Taxonomy" id="981381"/>
    <lineage>
        <taxon>Bacteria</taxon>
        <taxon>Pseudomonadati</taxon>
        <taxon>Pseudomonadota</taxon>
        <taxon>Gammaproteobacteria</taxon>
        <taxon>Aeromonadales</taxon>
        <taxon>Aeromonadaceae</taxon>
        <taxon>Oceanisphaera</taxon>
    </lineage>
</organism>
<keyword evidence="10" id="KW-1133">Transmembrane helix</keyword>
<dbReference type="PANTHER" id="PTHR45436">
    <property type="entry name" value="SENSOR HISTIDINE KINASE YKOH"/>
    <property type="match status" value="1"/>
</dbReference>
<reference evidence="15" key="1">
    <citation type="journal article" date="2019" name="Int. J. Syst. Evol. Microbiol.">
        <title>The Global Catalogue of Microorganisms (GCM) 10K type strain sequencing project: providing services to taxonomists for standard genome sequencing and annotation.</title>
        <authorList>
            <consortium name="The Broad Institute Genomics Platform"/>
            <consortium name="The Broad Institute Genome Sequencing Center for Infectious Disease"/>
            <person name="Wu L."/>
            <person name="Ma J."/>
        </authorList>
    </citation>
    <scope>NUCLEOTIDE SEQUENCE [LARGE SCALE GENOMIC DNA]</scope>
    <source>
        <strain evidence="15">JCM 17329</strain>
    </source>
</reference>
<dbReference type="Gene3D" id="3.30.565.10">
    <property type="entry name" value="Histidine kinase-like ATPase, C-terminal domain"/>
    <property type="match status" value="1"/>
</dbReference>
<dbReference type="EMBL" id="BAABDS010000026">
    <property type="protein sequence ID" value="GAA3709749.1"/>
    <property type="molecule type" value="Genomic_DNA"/>
</dbReference>
<dbReference type="PANTHER" id="PTHR45436:SF14">
    <property type="entry name" value="SENSOR PROTEIN QSEC"/>
    <property type="match status" value="1"/>
</dbReference>
<keyword evidence="7" id="KW-0547">Nucleotide-binding</keyword>
<evidence type="ECO:0000256" key="7">
    <source>
        <dbReference type="ARBA" id="ARBA00022741"/>
    </source>
</evidence>
<dbReference type="CDD" id="cd00075">
    <property type="entry name" value="HATPase"/>
    <property type="match status" value="1"/>
</dbReference>
<dbReference type="RefSeq" id="WP_344964055.1">
    <property type="nucleotide sequence ID" value="NZ_BAABDS010000026.1"/>
</dbReference>
<proteinExistence type="predicted"/>
<protein>
    <recommendedName>
        <fullName evidence="3">histidine kinase</fullName>
        <ecNumber evidence="3">2.7.13.3</ecNumber>
    </recommendedName>
</protein>
<dbReference type="Pfam" id="PF00512">
    <property type="entry name" value="HisKA"/>
    <property type="match status" value="1"/>
</dbReference>
<keyword evidence="8" id="KW-0418">Kinase</keyword>
<keyword evidence="15" id="KW-1185">Reference proteome</keyword>
<keyword evidence="6" id="KW-0812">Transmembrane</keyword>
<dbReference type="PRINTS" id="PR00344">
    <property type="entry name" value="BCTRLSENSOR"/>
</dbReference>
<dbReference type="SMART" id="SM00387">
    <property type="entry name" value="HATPase_c"/>
    <property type="match status" value="1"/>
</dbReference>
<evidence type="ECO:0000259" key="13">
    <source>
        <dbReference type="PROSITE" id="PS50109"/>
    </source>
</evidence>
<dbReference type="GO" id="GO:0005524">
    <property type="term" value="F:ATP binding"/>
    <property type="evidence" value="ECO:0007669"/>
    <property type="project" value="UniProtKB-KW"/>
</dbReference>
<dbReference type="CDD" id="cd00082">
    <property type="entry name" value="HisKA"/>
    <property type="match status" value="1"/>
</dbReference>
<gene>
    <name evidence="14" type="ORF">GCM10022421_16150</name>
</gene>
<evidence type="ECO:0000256" key="4">
    <source>
        <dbReference type="ARBA" id="ARBA00022553"/>
    </source>
</evidence>
<feature type="domain" description="Histidine kinase" evidence="13">
    <location>
        <begin position="256"/>
        <end position="467"/>
    </location>
</feature>
<keyword evidence="11" id="KW-0902">Two-component regulatory system</keyword>
<dbReference type="InterPro" id="IPR003594">
    <property type="entry name" value="HATPase_dom"/>
</dbReference>
<dbReference type="Pfam" id="PF02518">
    <property type="entry name" value="HATPase_c"/>
    <property type="match status" value="1"/>
</dbReference>
<evidence type="ECO:0000256" key="5">
    <source>
        <dbReference type="ARBA" id="ARBA00022679"/>
    </source>
</evidence>
<sequence>MRSIRRFLLAGVLLVVSVSLGLSSLVGYLDASHELEELFDARLAQSARITDRLLSDYLLHAETLPPAGTVYEDWHGGQTPATPAEEQDEEATALGHEYEGKLYFQLLGAGGQLLLRSPSAPGNPITRPAPGFATIAYGDHHWRIFTLHDLDTDRWLIVAERDDVRGELASKLALRAILPPLLTLPLLLWLLWRLVARGLRPLQQLTRAIGQRHPTNLSPLTTADKVVELTPLTGELNRLMLALADTLAREKQFTSEAAHELKTPLAVLRIHIENALAADSVQSQQGSLYKALKALGRSDRLIQQLLTQARLDNQQAAEQTPLALQHLLRDTLAELAPLALEKQQQLGLSADIEAPFYGQPVLLGLLFGNLIDNAIRYTPNGGVIEVSLERLPGQYLVTIGDNGPGLDEQQLPRVWERFFRGNPQQGDGAGLGLAIVRRAAALHRAQITLDRAPAGGLRARVYLPAPPAN</sequence>
<evidence type="ECO:0000256" key="9">
    <source>
        <dbReference type="ARBA" id="ARBA00022840"/>
    </source>
</evidence>